<evidence type="ECO:0000256" key="1">
    <source>
        <dbReference type="ARBA" id="ARBA00023054"/>
    </source>
</evidence>
<accession>A0AAW2IJI4</accession>
<name>A0AAW2IJI4_9LAMI</name>
<dbReference type="GO" id="GO:0004190">
    <property type="term" value="F:aspartic-type endopeptidase activity"/>
    <property type="evidence" value="ECO:0007669"/>
    <property type="project" value="InterPro"/>
</dbReference>
<evidence type="ECO:0000256" key="2">
    <source>
        <dbReference type="SAM" id="MobiDB-lite"/>
    </source>
</evidence>
<feature type="compositionally biased region" description="Basic and acidic residues" evidence="2">
    <location>
        <begin position="12"/>
        <end position="22"/>
    </location>
</feature>
<dbReference type="Pfam" id="PF01107">
    <property type="entry name" value="MP"/>
    <property type="match status" value="1"/>
</dbReference>
<dbReference type="Pfam" id="PF02160">
    <property type="entry name" value="Peptidase_A3"/>
    <property type="match status" value="1"/>
</dbReference>
<dbReference type="GO" id="GO:0006508">
    <property type="term" value="P:proteolysis"/>
    <property type="evidence" value="ECO:0007669"/>
    <property type="project" value="InterPro"/>
</dbReference>
<feature type="domain" description="Peptidase A3A" evidence="3">
    <location>
        <begin position="202"/>
        <end position="314"/>
    </location>
</feature>
<dbReference type="AlphaFoldDB" id="A0AAW2IJI4"/>
<organism evidence="4">
    <name type="scientific">Sesamum angustifolium</name>
    <dbReference type="NCBI Taxonomy" id="2727405"/>
    <lineage>
        <taxon>Eukaryota</taxon>
        <taxon>Viridiplantae</taxon>
        <taxon>Streptophyta</taxon>
        <taxon>Embryophyta</taxon>
        <taxon>Tracheophyta</taxon>
        <taxon>Spermatophyta</taxon>
        <taxon>Magnoliopsida</taxon>
        <taxon>eudicotyledons</taxon>
        <taxon>Gunneridae</taxon>
        <taxon>Pentapetalae</taxon>
        <taxon>asterids</taxon>
        <taxon>lamiids</taxon>
        <taxon>Lamiales</taxon>
        <taxon>Pedaliaceae</taxon>
        <taxon>Sesamum</taxon>
    </lineage>
</organism>
<dbReference type="InterPro" id="IPR000588">
    <property type="entry name" value="Pept_A3A"/>
</dbReference>
<reference evidence="4" key="2">
    <citation type="journal article" date="2024" name="Plant">
        <title>Genomic evolution and insights into agronomic trait innovations of Sesamum species.</title>
        <authorList>
            <person name="Miao H."/>
            <person name="Wang L."/>
            <person name="Qu L."/>
            <person name="Liu H."/>
            <person name="Sun Y."/>
            <person name="Le M."/>
            <person name="Wang Q."/>
            <person name="Wei S."/>
            <person name="Zheng Y."/>
            <person name="Lin W."/>
            <person name="Duan Y."/>
            <person name="Cao H."/>
            <person name="Xiong S."/>
            <person name="Wang X."/>
            <person name="Wei L."/>
            <person name="Li C."/>
            <person name="Ma Q."/>
            <person name="Ju M."/>
            <person name="Zhao R."/>
            <person name="Li G."/>
            <person name="Mu C."/>
            <person name="Tian Q."/>
            <person name="Mei H."/>
            <person name="Zhang T."/>
            <person name="Gao T."/>
            <person name="Zhang H."/>
        </authorList>
    </citation>
    <scope>NUCLEOTIDE SEQUENCE</scope>
    <source>
        <strain evidence="4">G01</strain>
    </source>
</reference>
<feature type="compositionally biased region" description="Low complexity" evidence="2">
    <location>
        <begin position="1"/>
        <end position="11"/>
    </location>
</feature>
<keyword evidence="1" id="KW-0175">Coiled coil</keyword>
<evidence type="ECO:0000313" key="4">
    <source>
        <dbReference type="EMBL" id="KAL0281977.1"/>
    </source>
</evidence>
<dbReference type="PANTHER" id="PTHR47599:SF3">
    <property type="entry name" value="CELL-TO-CELL MOVEMENT PROTEIN"/>
    <property type="match status" value="1"/>
</dbReference>
<dbReference type="EMBL" id="JACGWK010001861">
    <property type="protein sequence ID" value="KAL0281977.1"/>
    <property type="molecule type" value="Genomic_DNA"/>
</dbReference>
<proteinExistence type="predicted"/>
<sequence>MVTESDGSSTESESHDEGDRLQTSESLSGFFSRMTVSNKTMERIMRQDSNLSPYDGFRIGGISKVLNQIGLNQRKHHIIYKVSSGNLYAGKLMFDIHPRIAYNLADQDFSRVLTLHQDFKRKDLMKEGNRPYSITYRIAYALSNTHHSDLFLRKEYIEIPRIFKEFAKAMKFLVAGVAGRENGCMTLGLSFLEDHKPWGRKEYFAAYIDSGSGICTAKPGVFPKEARETLPVIAGRDFSQKILILNIGIREAKIMIGGAFGTPWFRVKTPPIYFHDTGADILLGNNFIQTFARYMQDNQRNLLIFTTNCGSEIQVLRREKAFNRIMPINFRSKRGDVDAKLTHPKMQDKRKFGKVLLSFRQQGLIDSDSFYEESEEEVKNLKEALVELKTME</sequence>
<dbReference type="InterPro" id="IPR028919">
    <property type="entry name" value="Viral_movement"/>
</dbReference>
<protein>
    <submittedName>
        <fullName evidence="4">Movement protein</fullName>
    </submittedName>
</protein>
<comment type="caution">
    <text evidence="4">The sequence shown here is derived from an EMBL/GenBank/DDBJ whole genome shotgun (WGS) entry which is preliminary data.</text>
</comment>
<reference evidence="4" key="1">
    <citation type="submission" date="2020-06" db="EMBL/GenBank/DDBJ databases">
        <authorList>
            <person name="Li T."/>
            <person name="Hu X."/>
            <person name="Zhang T."/>
            <person name="Song X."/>
            <person name="Zhang H."/>
            <person name="Dai N."/>
            <person name="Sheng W."/>
            <person name="Hou X."/>
            <person name="Wei L."/>
        </authorList>
    </citation>
    <scope>NUCLEOTIDE SEQUENCE</scope>
    <source>
        <strain evidence="4">G01</strain>
        <tissue evidence="4">Leaf</tissue>
    </source>
</reference>
<feature type="region of interest" description="Disordered" evidence="2">
    <location>
        <begin position="1"/>
        <end position="23"/>
    </location>
</feature>
<dbReference type="PANTHER" id="PTHR47599">
    <property type="entry name" value="CELL-TO-CELL MOVEMENT PROTEIN"/>
    <property type="match status" value="1"/>
</dbReference>
<dbReference type="InterPro" id="IPR051596">
    <property type="entry name" value="Caulimoviridae_Movement"/>
</dbReference>
<evidence type="ECO:0000259" key="3">
    <source>
        <dbReference type="Pfam" id="PF02160"/>
    </source>
</evidence>
<gene>
    <name evidence="4" type="ORF">Sangu_2978300</name>
</gene>